<gene>
    <name evidence="3" type="ORF">BHW43_01180</name>
</gene>
<proteinExistence type="predicted"/>
<organism evidence="3 4">
    <name type="scientific">Phascolarctobacterium succinatutens</name>
    <dbReference type="NCBI Taxonomy" id="626940"/>
    <lineage>
        <taxon>Bacteria</taxon>
        <taxon>Bacillati</taxon>
        <taxon>Bacillota</taxon>
        <taxon>Negativicutes</taxon>
        <taxon>Acidaminococcales</taxon>
        <taxon>Acidaminococcaceae</taxon>
        <taxon>Phascolarctobacterium</taxon>
    </lineage>
</organism>
<reference evidence="3 4" key="1">
    <citation type="journal article" date="2016" name="Nat. Biotechnol.">
        <title>Measurement of bacterial replication rates in microbial communities.</title>
        <authorList>
            <person name="Brown C.T."/>
            <person name="Olm M.R."/>
            <person name="Thomas B.C."/>
            <person name="Banfield J.F."/>
        </authorList>
    </citation>
    <scope>NUCLEOTIDE SEQUENCE [LARGE SCALE GENOMIC DNA]</scope>
    <source>
        <strain evidence="3">46_33</strain>
    </source>
</reference>
<evidence type="ECO:0000313" key="4">
    <source>
        <dbReference type="Proteomes" id="UP000186777"/>
    </source>
</evidence>
<dbReference type="Pfam" id="PF04892">
    <property type="entry name" value="VanZ"/>
    <property type="match status" value="1"/>
</dbReference>
<dbReference type="NCBIfam" id="NF037970">
    <property type="entry name" value="vanZ_1"/>
    <property type="match status" value="1"/>
</dbReference>
<dbReference type="InterPro" id="IPR006976">
    <property type="entry name" value="VanZ-like"/>
</dbReference>
<comment type="caution">
    <text evidence="3">The sequence shown here is derived from an EMBL/GenBank/DDBJ whole genome shotgun (WGS) entry which is preliminary data.</text>
</comment>
<evidence type="ECO:0000313" key="3">
    <source>
        <dbReference type="EMBL" id="OLA39525.1"/>
    </source>
</evidence>
<accession>A0A1Q6RB01</accession>
<evidence type="ECO:0000256" key="1">
    <source>
        <dbReference type="SAM" id="Phobius"/>
    </source>
</evidence>
<sequence length="142" mass="16220">MKYLWFFLTACLVGIIYYNSSLPLKQSSEISGWFAALTQLLAQHLDIHLAGDVEHHIRKMAHFCEFALLGLLLCRSFSAWGVPKLTATGYILFLALLVAVIDEYIQAFSPGRASRVKDVLLDFSGVFCAWLEYRIWEWSARK</sequence>
<dbReference type="AlphaFoldDB" id="A0A1Q6RB01"/>
<keyword evidence="1" id="KW-1133">Transmembrane helix</keyword>
<protein>
    <recommendedName>
        <fullName evidence="2">VanZ-like domain-containing protein</fullName>
    </recommendedName>
</protein>
<name>A0A1Q6RB01_9FIRM</name>
<dbReference type="EMBL" id="MNTG01000001">
    <property type="protein sequence ID" value="OLA39525.1"/>
    <property type="molecule type" value="Genomic_DNA"/>
</dbReference>
<feature type="domain" description="VanZ-like" evidence="2">
    <location>
        <begin position="6"/>
        <end position="136"/>
    </location>
</feature>
<keyword evidence="1" id="KW-0812">Transmembrane</keyword>
<evidence type="ECO:0000259" key="2">
    <source>
        <dbReference type="Pfam" id="PF04892"/>
    </source>
</evidence>
<keyword evidence="1" id="KW-0472">Membrane</keyword>
<dbReference type="STRING" id="626940.BHW43_01180"/>
<feature type="transmembrane region" description="Helical" evidence="1">
    <location>
        <begin position="87"/>
        <end position="105"/>
    </location>
</feature>
<dbReference type="RefSeq" id="WP_303679185.1">
    <property type="nucleotide sequence ID" value="NZ_DAWEQZ010000072.1"/>
</dbReference>
<dbReference type="Proteomes" id="UP000186777">
    <property type="component" value="Unassembled WGS sequence"/>
</dbReference>